<feature type="transmembrane region" description="Helical" evidence="2">
    <location>
        <begin position="126"/>
        <end position="151"/>
    </location>
</feature>
<dbReference type="AlphaFoldDB" id="A0A2S0KBC1"/>
<feature type="compositionally biased region" description="Low complexity" evidence="1">
    <location>
        <begin position="7"/>
        <end position="21"/>
    </location>
</feature>
<accession>A0A2S0KBC1</accession>
<evidence type="ECO:0000256" key="2">
    <source>
        <dbReference type="SAM" id="Phobius"/>
    </source>
</evidence>
<dbReference type="InterPro" id="IPR021414">
    <property type="entry name" value="DUF3054"/>
</dbReference>
<feature type="region of interest" description="Disordered" evidence="1">
    <location>
        <begin position="1"/>
        <end position="22"/>
    </location>
</feature>
<dbReference type="Pfam" id="PF11255">
    <property type="entry name" value="DUF3054"/>
    <property type="match status" value="1"/>
</dbReference>
<sequence length="158" mass="16306">MTPPSSSPQSSTPPSATTPSSPVRPVLAGSAVLDVAAVAVFIAVGRSTHDEAASVTGYLNALWPFLAGLAVGWLFCLAAAARRPRATTPEGSRWAPHRVFPAGVVIWVGTVAVGMALRWVADQGVATAFVIVASIATAVLLLGWRVIALILGGRRIRS</sequence>
<evidence type="ECO:0000256" key="1">
    <source>
        <dbReference type="SAM" id="MobiDB-lite"/>
    </source>
</evidence>
<gene>
    <name evidence="3" type="ORF">C6V83_00520</name>
</gene>
<keyword evidence="2" id="KW-1133">Transmembrane helix</keyword>
<dbReference type="OrthoDB" id="3698172at2"/>
<evidence type="ECO:0000313" key="4">
    <source>
        <dbReference type="Proteomes" id="UP000239814"/>
    </source>
</evidence>
<keyword evidence="4" id="KW-1185">Reference proteome</keyword>
<dbReference type="RefSeq" id="WP_105940741.1">
    <property type="nucleotide sequence ID" value="NZ_CP027433.1"/>
</dbReference>
<keyword evidence="2" id="KW-0472">Membrane</keyword>
<feature type="transmembrane region" description="Helical" evidence="2">
    <location>
        <begin position="99"/>
        <end position="120"/>
    </location>
</feature>
<feature type="transmembrane region" description="Helical" evidence="2">
    <location>
        <begin position="57"/>
        <end position="78"/>
    </location>
</feature>
<name>A0A2S0KBC1_9ACTN</name>
<organism evidence="3 4">
    <name type="scientific">Gordonia iterans</name>
    <dbReference type="NCBI Taxonomy" id="1004901"/>
    <lineage>
        <taxon>Bacteria</taxon>
        <taxon>Bacillati</taxon>
        <taxon>Actinomycetota</taxon>
        <taxon>Actinomycetes</taxon>
        <taxon>Mycobacteriales</taxon>
        <taxon>Gordoniaceae</taxon>
        <taxon>Gordonia</taxon>
    </lineage>
</organism>
<dbReference type="EMBL" id="CP027433">
    <property type="protein sequence ID" value="AVL98992.1"/>
    <property type="molecule type" value="Genomic_DNA"/>
</dbReference>
<proteinExistence type="predicted"/>
<dbReference type="Proteomes" id="UP000239814">
    <property type="component" value="Chromosome"/>
</dbReference>
<keyword evidence="2" id="KW-0812">Transmembrane</keyword>
<evidence type="ECO:0000313" key="3">
    <source>
        <dbReference type="EMBL" id="AVL98992.1"/>
    </source>
</evidence>
<dbReference type="KEGG" id="git:C6V83_00520"/>
<protein>
    <submittedName>
        <fullName evidence="3">DUF3054 domain-containing protein</fullName>
    </submittedName>
</protein>
<reference evidence="3 4" key="1">
    <citation type="submission" date="2018-03" db="EMBL/GenBank/DDBJ databases">
        <title>Characteristics and genome of n-alkane degrading marine bacteria Gordonia iterans isolated from crude oil contaminated in Tae-an, South Korea.</title>
        <authorList>
            <person name="Lee S.-S."/>
            <person name="Kim H."/>
        </authorList>
    </citation>
    <scope>NUCLEOTIDE SEQUENCE [LARGE SCALE GENOMIC DNA]</scope>
    <source>
        <strain evidence="3 4">Co17</strain>
    </source>
</reference>